<dbReference type="UniPathway" id="UPA00275">
    <property type="reaction ID" value="UER00401"/>
</dbReference>
<dbReference type="InterPro" id="IPR002125">
    <property type="entry name" value="CMP_dCMP_dom"/>
</dbReference>
<comment type="similarity">
    <text evidence="4">In the C-terminal section; belongs to the HTP reductase family.</text>
</comment>
<evidence type="ECO:0000256" key="2">
    <source>
        <dbReference type="ARBA" id="ARBA00004882"/>
    </source>
</evidence>
<dbReference type="CDD" id="cd01284">
    <property type="entry name" value="Riboflavin_deaminase-reductase"/>
    <property type="match status" value="1"/>
</dbReference>
<accession>A0A4R9GMA7</accession>
<feature type="domain" description="CMP/dCMP-type deaminase" evidence="7">
    <location>
        <begin position="4"/>
        <end position="123"/>
    </location>
</feature>
<dbReference type="RefSeq" id="WP_135813879.1">
    <property type="nucleotide sequence ID" value="NZ_RQEV01000012.1"/>
</dbReference>
<proteinExistence type="inferred from homology"/>
<evidence type="ECO:0000256" key="5">
    <source>
        <dbReference type="ARBA" id="ARBA00012766"/>
    </source>
</evidence>
<dbReference type="GO" id="GO:0009231">
    <property type="term" value="P:riboflavin biosynthetic process"/>
    <property type="evidence" value="ECO:0007669"/>
    <property type="project" value="UniProtKB-UniPathway"/>
</dbReference>
<reference evidence="8" key="1">
    <citation type="journal article" date="2019" name="PLoS Negl. Trop. Dis.">
        <title>Revisiting the worldwide diversity of Leptospira species in the environment.</title>
        <authorList>
            <person name="Vincent A.T."/>
            <person name="Schiettekatte O."/>
            <person name="Bourhy P."/>
            <person name="Veyrier F.J."/>
            <person name="Picardeau M."/>
        </authorList>
    </citation>
    <scope>NUCLEOTIDE SEQUENCE [LARGE SCALE GENOMIC DNA]</scope>
    <source>
        <strain evidence="8">SCS5</strain>
    </source>
</reference>
<dbReference type="OrthoDB" id="9800865at2"/>
<dbReference type="InterPro" id="IPR002734">
    <property type="entry name" value="RibDG_C"/>
</dbReference>
<dbReference type="AlphaFoldDB" id="A0A4R9GMA7"/>
<dbReference type="EC" id="3.5.4.26" evidence="5"/>
<evidence type="ECO:0000256" key="4">
    <source>
        <dbReference type="ARBA" id="ARBA00007417"/>
    </source>
</evidence>
<evidence type="ECO:0000313" key="8">
    <source>
        <dbReference type="EMBL" id="TGK17189.1"/>
    </source>
</evidence>
<evidence type="ECO:0000313" key="9">
    <source>
        <dbReference type="Proteomes" id="UP000297855"/>
    </source>
</evidence>
<comment type="pathway">
    <text evidence="2">Cofactor biosynthesis; riboflavin biosynthesis; 5-amino-6-(D-ribitylamino)uracil from GTP: step 2/4.</text>
</comment>
<dbReference type="GO" id="GO:0008703">
    <property type="term" value="F:5-amino-6-(5-phosphoribosylamino)uracil reductase activity"/>
    <property type="evidence" value="ECO:0007669"/>
    <property type="project" value="InterPro"/>
</dbReference>
<protein>
    <recommendedName>
        <fullName evidence="6">Riboflavin biosynthesis protein RibD</fullName>
        <ecNumber evidence="5">3.5.4.26</ecNumber>
    </recommendedName>
</protein>
<dbReference type="Gene3D" id="3.40.430.10">
    <property type="entry name" value="Dihydrofolate Reductase, subunit A"/>
    <property type="match status" value="1"/>
</dbReference>
<dbReference type="SUPFAM" id="SSF53597">
    <property type="entry name" value="Dihydrofolate reductase-like"/>
    <property type="match status" value="1"/>
</dbReference>
<organism evidence="8 9">
    <name type="scientific">Leptospira fluminis</name>
    <dbReference type="NCBI Taxonomy" id="2484979"/>
    <lineage>
        <taxon>Bacteria</taxon>
        <taxon>Pseudomonadati</taxon>
        <taxon>Spirochaetota</taxon>
        <taxon>Spirochaetia</taxon>
        <taxon>Leptospirales</taxon>
        <taxon>Leptospiraceae</taxon>
        <taxon>Leptospira</taxon>
    </lineage>
</organism>
<dbReference type="Pfam" id="PF01872">
    <property type="entry name" value="RibD_C"/>
    <property type="match status" value="1"/>
</dbReference>
<keyword evidence="9" id="KW-1185">Reference proteome</keyword>
<comment type="caution">
    <text evidence="8">The sequence shown here is derived from an EMBL/GenBank/DDBJ whole genome shotgun (WGS) entry which is preliminary data.</text>
</comment>
<evidence type="ECO:0000256" key="3">
    <source>
        <dbReference type="ARBA" id="ARBA00005259"/>
    </source>
</evidence>
<dbReference type="Gene3D" id="3.40.140.10">
    <property type="entry name" value="Cytidine Deaminase, domain 2"/>
    <property type="match status" value="1"/>
</dbReference>
<dbReference type="Pfam" id="PF00383">
    <property type="entry name" value="dCMP_cyt_deam_1"/>
    <property type="match status" value="1"/>
</dbReference>
<dbReference type="InterPro" id="IPR024072">
    <property type="entry name" value="DHFR-like_dom_sf"/>
</dbReference>
<name>A0A4R9GMA7_9LEPT</name>
<dbReference type="Proteomes" id="UP000297855">
    <property type="component" value="Unassembled WGS sequence"/>
</dbReference>
<dbReference type="InterPro" id="IPR016193">
    <property type="entry name" value="Cytidine_deaminase-like"/>
</dbReference>
<evidence type="ECO:0000256" key="6">
    <source>
        <dbReference type="ARBA" id="ARBA00019930"/>
    </source>
</evidence>
<comment type="similarity">
    <text evidence="3">In the N-terminal section; belongs to the cytidine and deoxycytidylate deaminase family.</text>
</comment>
<evidence type="ECO:0000256" key="1">
    <source>
        <dbReference type="ARBA" id="ARBA00002151"/>
    </source>
</evidence>
<dbReference type="SUPFAM" id="SSF53927">
    <property type="entry name" value="Cytidine deaminase-like"/>
    <property type="match status" value="1"/>
</dbReference>
<comment type="function">
    <text evidence="1">Converts 2,5-diamino-6-(ribosylamino)-4(3h)-pyrimidinone 5'-phosphate into 5-amino-6-(ribosylamino)-2,4(1h,3h)-pyrimidinedione 5'-phosphate.</text>
</comment>
<evidence type="ECO:0000259" key="7">
    <source>
        <dbReference type="PROSITE" id="PS51747"/>
    </source>
</evidence>
<sequence>MKHSLPKEIREELLRSSFLSLGFSSPNPPVACVLTDPSSGRILASGRTKVVGGNHAEREAYRQLREKFSDGLPPHDAYVTLEPCSHFGRTPPCLDLFLEAKPETLYYGWRDPNPLVKKRDGLAELTNAKVNVVPHPELAEIASVFLFGFTSLISKSRPSILLKSSLSKDGFYSGHRGLREKISNTVSDFFLSFLRAKMDAILVGPKTVRIDLPKLNFRTPEKRAFILEKIDIPKQDFISSQGGFPGLISELFRFAGREEVISEHGTDERDYQPLRVFFPPEESEVPEEFWRIQEELNLKYGSKKIAFFLSEDVKYGTVSRKRMEDLSEGRVVSYPKHSFKDLVLERLAGWGVSLALVEGGNFLYSEFSREMEIGDACLQVRSGTIRLEQGRRPDWKTELCPYGKFRVDSDEWEILKICSPD</sequence>
<dbReference type="GO" id="GO:0008835">
    <property type="term" value="F:diaminohydroxyphosphoribosylaminopyrimidine deaminase activity"/>
    <property type="evidence" value="ECO:0007669"/>
    <property type="project" value="UniProtKB-EC"/>
</dbReference>
<dbReference type="EMBL" id="RQEV01000012">
    <property type="protein sequence ID" value="TGK17189.1"/>
    <property type="molecule type" value="Genomic_DNA"/>
</dbReference>
<gene>
    <name evidence="8" type="ORF">EHO61_12260</name>
</gene>
<dbReference type="PROSITE" id="PS51747">
    <property type="entry name" value="CYT_DCMP_DEAMINASES_2"/>
    <property type="match status" value="1"/>
</dbReference>